<dbReference type="GeneID" id="96667712"/>
<evidence type="ECO:0000256" key="6">
    <source>
        <dbReference type="SAM" id="Phobius"/>
    </source>
</evidence>
<keyword evidence="2" id="KW-1003">Cell membrane</keyword>
<feature type="transmembrane region" description="Helical" evidence="6">
    <location>
        <begin position="140"/>
        <end position="158"/>
    </location>
</feature>
<dbReference type="PANTHER" id="PTHR30250">
    <property type="entry name" value="PST FAMILY PREDICTED COLANIC ACID TRANSPORTER"/>
    <property type="match status" value="1"/>
</dbReference>
<name>A0A0R1PLQ6_9LACO</name>
<sequence>MKVIKNYLYNAFYQVFILIVPLITTPYLARVLGPKGVGINSYTNSIIQYFILFGSVGVNLYGNRQVAFVRDNRRKLTETFYEIFFMRMMTVLLSIGAFFLFLVFVPDYQVYYLAQAVSLIAAAFDVSWFFMGVENFAVTVFRNLIVKVITLISIFTLVRSYDDLTMYILILSLSLLLGNLMLFPGLHKYIDKPEFSSLKIGRHFKPSLLLFIPQIATQIYLVLNKTMLGSMISVQASGYFDQSDKMVKMVLAIVTATGTVMLPHVANAFANGEHEKTKDYLYSSFSFVSSLSIPMMFGLAVITPKFVPLFFTSKFSSVIPIMVIESIVILLIAWSNVIGTQYLLPTNQTRSFTLSVVVGAVVNLIANIPLIWIYGAVGASIATVLSELSVTIYQLVVIRKQVNYKLLFDDIFKYFIAGVLMFLTVLFWDRLMSDSWLSLVVEVIIGIVVYLICLLVLRAKILFKLKSVLNG</sequence>
<feature type="transmembrane region" description="Helical" evidence="6">
    <location>
        <begin position="207"/>
        <end position="223"/>
    </location>
</feature>
<feature type="transmembrane region" description="Helical" evidence="6">
    <location>
        <begin position="435"/>
        <end position="457"/>
    </location>
</feature>
<dbReference type="OrthoDB" id="9815702at2"/>
<proteinExistence type="predicted"/>
<dbReference type="Proteomes" id="UP000051908">
    <property type="component" value="Unassembled WGS sequence"/>
</dbReference>
<evidence type="ECO:0000256" key="2">
    <source>
        <dbReference type="ARBA" id="ARBA00022475"/>
    </source>
</evidence>
<dbReference type="InterPro" id="IPR002797">
    <property type="entry name" value="Polysacc_synth"/>
</dbReference>
<feature type="transmembrane region" description="Helical" evidence="6">
    <location>
        <begin position="249"/>
        <end position="269"/>
    </location>
</feature>
<evidence type="ECO:0000256" key="5">
    <source>
        <dbReference type="ARBA" id="ARBA00023136"/>
    </source>
</evidence>
<keyword evidence="8" id="KW-1185">Reference proteome</keyword>
<feature type="transmembrane region" description="Helical" evidence="6">
    <location>
        <begin position="351"/>
        <end position="374"/>
    </location>
</feature>
<comment type="caution">
    <text evidence="7">The sequence shown here is derived from an EMBL/GenBank/DDBJ whole genome shotgun (WGS) entry which is preliminary data.</text>
</comment>
<organism evidence="7 8">
    <name type="scientific">Companilactobacillus paralimentarius DSM 13238 = JCM 10415</name>
    <dbReference type="NCBI Taxonomy" id="1122151"/>
    <lineage>
        <taxon>Bacteria</taxon>
        <taxon>Bacillati</taxon>
        <taxon>Bacillota</taxon>
        <taxon>Bacilli</taxon>
        <taxon>Lactobacillales</taxon>
        <taxon>Lactobacillaceae</taxon>
        <taxon>Companilactobacillus</taxon>
    </lineage>
</organism>
<dbReference type="Pfam" id="PF01943">
    <property type="entry name" value="Polysacc_synt"/>
    <property type="match status" value="1"/>
</dbReference>
<feature type="transmembrane region" description="Helical" evidence="6">
    <location>
        <begin position="41"/>
        <end position="62"/>
    </location>
</feature>
<keyword evidence="3 6" id="KW-0812">Transmembrane</keyword>
<dbReference type="PATRIC" id="fig|1122151.5.peg.2104"/>
<feature type="transmembrane region" description="Helical" evidence="6">
    <location>
        <begin position="83"/>
        <end position="104"/>
    </location>
</feature>
<dbReference type="InterPro" id="IPR050833">
    <property type="entry name" value="Poly_Biosynth_Transport"/>
</dbReference>
<dbReference type="AlphaFoldDB" id="A0A0R1PLQ6"/>
<feature type="transmembrane region" description="Helical" evidence="6">
    <location>
        <begin position="281"/>
        <end position="303"/>
    </location>
</feature>
<dbReference type="GO" id="GO:0005886">
    <property type="term" value="C:plasma membrane"/>
    <property type="evidence" value="ECO:0007669"/>
    <property type="project" value="UniProtKB-SubCell"/>
</dbReference>
<feature type="transmembrane region" description="Helical" evidence="6">
    <location>
        <begin position="164"/>
        <end position="186"/>
    </location>
</feature>
<dbReference type="RefSeq" id="WP_025085898.1">
    <property type="nucleotide sequence ID" value="NZ_AZES01000049.1"/>
</dbReference>
<feature type="transmembrane region" description="Helical" evidence="6">
    <location>
        <begin position="7"/>
        <end position="29"/>
    </location>
</feature>
<feature type="transmembrane region" description="Helical" evidence="6">
    <location>
        <begin position="110"/>
        <end position="133"/>
    </location>
</feature>
<protein>
    <submittedName>
        <fullName evidence="7">PST family polysaccharide transporter</fullName>
    </submittedName>
</protein>
<gene>
    <name evidence="7" type="ORF">FD33_GL002035</name>
</gene>
<evidence type="ECO:0000313" key="8">
    <source>
        <dbReference type="Proteomes" id="UP000051908"/>
    </source>
</evidence>
<dbReference type="PANTHER" id="PTHR30250:SF11">
    <property type="entry name" value="O-ANTIGEN TRANSPORTER-RELATED"/>
    <property type="match status" value="1"/>
</dbReference>
<evidence type="ECO:0000256" key="1">
    <source>
        <dbReference type="ARBA" id="ARBA00004651"/>
    </source>
</evidence>
<reference evidence="7 8" key="1">
    <citation type="journal article" date="2015" name="Genome Announc.">
        <title>Expanding the biotechnology potential of lactobacilli through comparative genomics of 213 strains and associated genera.</title>
        <authorList>
            <person name="Sun Z."/>
            <person name="Harris H.M."/>
            <person name="McCann A."/>
            <person name="Guo C."/>
            <person name="Argimon S."/>
            <person name="Zhang W."/>
            <person name="Yang X."/>
            <person name="Jeffery I.B."/>
            <person name="Cooney J.C."/>
            <person name="Kagawa T.F."/>
            <person name="Liu W."/>
            <person name="Song Y."/>
            <person name="Salvetti E."/>
            <person name="Wrobel A."/>
            <person name="Rasinkangas P."/>
            <person name="Parkhill J."/>
            <person name="Rea M.C."/>
            <person name="O'Sullivan O."/>
            <person name="Ritari J."/>
            <person name="Douillard F.P."/>
            <person name="Paul Ross R."/>
            <person name="Yang R."/>
            <person name="Briner A.E."/>
            <person name="Felis G.E."/>
            <person name="de Vos W.M."/>
            <person name="Barrangou R."/>
            <person name="Klaenhammer T.R."/>
            <person name="Caufield P.W."/>
            <person name="Cui Y."/>
            <person name="Zhang H."/>
            <person name="O'Toole P.W."/>
        </authorList>
    </citation>
    <scope>NUCLEOTIDE SEQUENCE [LARGE SCALE GENOMIC DNA]</scope>
    <source>
        <strain evidence="7 8">DSM 13238</strain>
    </source>
</reference>
<evidence type="ECO:0000256" key="4">
    <source>
        <dbReference type="ARBA" id="ARBA00022989"/>
    </source>
</evidence>
<feature type="transmembrane region" description="Helical" evidence="6">
    <location>
        <begin position="380"/>
        <end position="399"/>
    </location>
</feature>
<evidence type="ECO:0000313" key="7">
    <source>
        <dbReference type="EMBL" id="KRL31380.1"/>
    </source>
</evidence>
<accession>A0A0R1PLQ6</accession>
<feature type="transmembrane region" description="Helical" evidence="6">
    <location>
        <begin position="315"/>
        <end position="339"/>
    </location>
</feature>
<keyword evidence="4 6" id="KW-1133">Transmembrane helix</keyword>
<keyword evidence="5 6" id="KW-0472">Membrane</keyword>
<dbReference type="EMBL" id="AZES01000049">
    <property type="protein sequence ID" value="KRL31380.1"/>
    <property type="molecule type" value="Genomic_DNA"/>
</dbReference>
<comment type="subcellular location">
    <subcellularLocation>
        <location evidence="1">Cell membrane</location>
        <topology evidence="1">Multi-pass membrane protein</topology>
    </subcellularLocation>
</comment>
<evidence type="ECO:0000256" key="3">
    <source>
        <dbReference type="ARBA" id="ARBA00022692"/>
    </source>
</evidence>
<feature type="transmembrane region" description="Helical" evidence="6">
    <location>
        <begin position="411"/>
        <end position="429"/>
    </location>
</feature>